<comment type="caution">
    <text evidence="2">The sequence shown here is derived from an EMBL/GenBank/DDBJ whole genome shotgun (WGS) entry which is preliminary data.</text>
</comment>
<reference evidence="3" key="1">
    <citation type="journal article" date="2019" name="Int. J. Syst. Evol. Microbiol.">
        <title>The Global Catalogue of Microorganisms (GCM) 10K type strain sequencing project: providing services to taxonomists for standard genome sequencing and annotation.</title>
        <authorList>
            <consortium name="The Broad Institute Genomics Platform"/>
            <consortium name="The Broad Institute Genome Sequencing Center for Infectious Disease"/>
            <person name="Wu L."/>
            <person name="Ma J."/>
        </authorList>
    </citation>
    <scope>NUCLEOTIDE SEQUENCE [LARGE SCALE GENOMIC DNA]</scope>
    <source>
        <strain evidence="3">KCTC 62195</strain>
    </source>
</reference>
<keyword evidence="3" id="KW-1185">Reference proteome</keyword>
<feature type="transmembrane region" description="Helical" evidence="1">
    <location>
        <begin position="56"/>
        <end position="75"/>
    </location>
</feature>
<protein>
    <recommendedName>
        <fullName evidence="4">Oxidase</fullName>
    </recommendedName>
</protein>
<evidence type="ECO:0000313" key="2">
    <source>
        <dbReference type="EMBL" id="MFC2971987.1"/>
    </source>
</evidence>
<sequence length="227" mass="24128">MKSTTRPLVITFALPIVLLAGVGIADALGLAGVEQFVMDVSSIAGLHPLSGMLSDLGILLWCASAAISLFALFSLERRNGESARFLLAAALLSLYLMFDDLFQIHERLAPDYLSVPEKLVLATLALSQLAFLVAFRRLILRTGCLFLVLALGLFALSLAADLGHFASHGAALLVEEGCKWLGIAAWCSYHAQTAHRLLIEDTASRRSSAPATAAGAEQTRQPLLAAG</sequence>
<keyword evidence="1" id="KW-0472">Membrane</keyword>
<organism evidence="2 3">
    <name type="scientific">Azotobacter bryophylli</name>
    <dbReference type="NCBI Taxonomy" id="1986537"/>
    <lineage>
        <taxon>Bacteria</taxon>
        <taxon>Pseudomonadati</taxon>
        <taxon>Pseudomonadota</taxon>
        <taxon>Gammaproteobacteria</taxon>
        <taxon>Pseudomonadales</taxon>
        <taxon>Pseudomonadaceae</taxon>
        <taxon>Azotobacter</taxon>
    </lineage>
</organism>
<feature type="transmembrane region" description="Helical" evidence="1">
    <location>
        <begin position="82"/>
        <end position="98"/>
    </location>
</feature>
<evidence type="ECO:0008006" key="4">
    <source>
        <dbReference type="Google" id="ProtNLM"/>
    </source>
</evidence>
<name>A0ABV7ARQ7_9GAMM</name>
<gene>
    <name evidence="2" type="ORF">ACFOJE_07140</name>
</gene>
<proteinExistence type="predicted"/>
<dbReference type="Proteomes" id="UP001595457">
    <property type="component" value="Unassembled WGS sequence"/>
</dbReference>
<dbReference type="EMBL" id="JBHRSJ010000012">
    <property type="protein sequence ID" value="MFC2971987.1"/>
    <property type="molecule type" value="Genomic_DNA"/>
</dbReference>
<keyword evidence="1" id="KW-1133">Transmembrane helix</keyword>
<feature type="transmembrane region" description="Helical" evidence="1">
    <location>
        <begin position="118"/>
        <end position="135"/>
    </location>
</feature>
<evidence type="ECO:0000313" key="3">
    <source>
        <dbReference type="Proteomes" id="UP001595457"/>
    </source>
</evidence>
<evidence type="ECO:0000256" key="1">
    <source>
        <dbReference type="SAM" id="Phobius"/>
    </source>
</evidence>
<feature type="transmembrane region" description="Helical" evidence="1">
    <location>
        <begin position="142"/>
        <end position="160"/>
    </location>
</feature>
<accession>A0ABV7ARQ7</accession>
<dbReference type="RefSeq" id="WP_377813613.1">
    <property type="nucleotide sequence ID" value="NZ_JBHRSJ010000012.1"/>
</dbReference>
<keyword evidence="1" id="KW-0812">Transmembrane</keyword>